<dbReference type="AlphaFoldDB" id="A0A914W0W5"/>
<evidence type="ECO:0000313" key="1">
    <source>
        <dbReference type="Proteomes" id="UP000887566"/>
    </source>
</evidence>
<proteinExistence type="predicted"/>
<dbReference type="WBParaSite" id="PSAMB.scaffold2918size20565.g19673.t1">
    <property type="protein sequence ID" value="PSAMB.scaffold2918size20565.g19673.t1"/>
    <property type="gene ID" value="PSAMB.scaffold2918size20565.g19673"/>
</dbReference>
<organism evidence="1 2">
    <name type="scientific">Plectus sambesii</name>
    <dbReference type="NCBI Taxonomy" id="2011161"/>
    <lineage>
        <taxon>Eukaryota</taxon>
        <taxon>Metazoa</taxon>
        <taxon>Ecdysozoa</taxon>
        <taxon>Nematoda</taxon>
        <taxon>Chromadorea</taxon>
        <taxon>Plectida</taxon>
        <taxon>Plectina</taxon>
        <taxon>Plectoidea</taxon>
        <taxon>Plectidae</taxon>
        <taxon>Plectus</taxon>
    </lineage>
</organism>
<dbReference type="Proteomes" id="UP000887566">
    <property type="component" value="Unplaced"/>
</dbReference>
<name>A0A914W0W5_9BILA</name>
<reference evidence="2" key="1">
    <citation type="submission" date="2022-11" db="UniProtKB">
        <authorList>
            <consortium name="WormBaseParasite"/>
        </authorList>
    </citation>
    <scope>IDENTIFICATION</scope>
</reference>
<evidence type="ECO:0000313" key="2">
    <source>
        <dbReference type="WBParaSite" id="PSAMB.scaffold2918size20565.g19673.t1"/>
    </source>
</evidence>
<accession>A0A914W0W5</accession>
<sequence>MIVTSPSPLRVTYKQRFVRVYTIVYALLIPRPTLPQTGKEHLVHHRCPCRIASKTRNSTKSLSYGS</sequence>
<protein>
    <submittedName>
        <fullName evidence="2">Uncharacterized protein</fullName>
    </submittedName>
</protein>
<keyword evidence="1" id="KW-1185">Reference proteome</keyword>